<dbReference type="RefSeq" id="WP_068132295.1">
    <property type="nucleotide sequence ID" value="NZ_CP042914.1"/>
</dbReference>
<dbReference type="InterPro" id="IPR036390">
    <property type="entry name" value="WH_DNA-bd_sf"/>
</dbReference>
<feature type="compositionally biased region" description="Basic residues" evidence="5">
    <location>
        <begin position="344"/>
        <end position="357"/>
    </location>
</feature>
<dbReference type="InterPro" id="IPR000847">
    <property type="entry name" value="LysR_HTH_N"/>
</dbReference>
<dbReference type="InterPro" id="IPR050950">
    <property type="entry name" value="HTH-type_LysR_regulators"/>
</dbReference>
<sequence length="357" mass="38960">MQLRSLELFCSVAQQRSFSRAAETHAVTQSAVSQAVLHIEEVLGARLVDRSKRPLNLTDAGAVFHQGLRKILGDYRALEQEVRCLGSRLQGRVRVAAIYSVAASYMPEATAAFQQMHPDVEIRIEPATPTRVVELASSGEADFGLISYARGTRAVRSTHWQKEPMRLICAPEHPMATAGDVELNSLNKLPMIGFETSLKVRREIDQFFSHHGVRPNYQFEYDNLDSMIRAIQANQGIGILPEAAVRRETAAGSLRVVACPELSLQRPLGIIRRRSGKLSPAAREFAEMLLGKPIEPPRTASSSANSAAYAKPDAEGKLPRTASNGAAAKAKGNATSQANSNTHSKPKPKSKSVHIPR</sequence>
<dbReference type="FunFam" id="1.10.10.10:FF:000001">
    <property type="entry name" value="LysR family transcriptional regulator"/>
    <property type="match status" value="1"/>
</dbReference>
<feature type="compositionally biased region" description="Low complexity" evidence="5">
    <location>
        <begin position="321"/>
        <end position="336"/>
    </location>
</feature>
<name>A0A5B9QSM5_9BACT</name>
<dbReference type="Pfam" id="PF03466">
    <property type="entry name" value="LysR_substrate"/>
    <property type="match status" value="1"/>
</dbReference>
<evidence type="ECO:0000256" key="2">
    <source>
        <dbReference type="ARBA" id="ARBA00023015"/>
    </source>
</evidence>
<evidence type="ECO:0000256" key="4">
    <source>
        <dbReference type="ARBA" id="ARBA00023163"/>
    </source>
</evidence>
<comment type="similarity">
    <text evidence="1">Belongs to the LysR transcriptional regulatory family.</text>
</comment>
<reference evidence="7 8" key="1">
    <citation type="submission" date="2019-08" db="EMBL/GenBank/DDBJ databases">
        <title>Deep-cultivation of Planctomycetes and their phenomic and genomic characterization uncovers novel biology.</title>
        <authorList>
            <person name="Wiegand S."/>
            <person name="Jogler M."/>
            <person name="Boedeker C."/>
            <person name="Pinto D."/>
            <person name="Vollmers J."/>
            <person name="Rivas-Marin E."/>
            <person name="Kohn T."/>
            <person name="Peeters S.H."/>
            <person name="Heuer A."/>
            <person name="Rast P."/>
            <person name="Oberbeckmann S."/>
            <person name="Bunk B."/>
            <person name="Jeske O."/>
            <person name="Meyerdierks A."/>
            <person name="Storesund J.E."/>
            <person name="Kallscheuer N."/>
            <person name="Luecker S."/>
            <person name="Lage O.M."/>
            <person name="Pohl T."/>
            <person name="Merkel B.J."/>
            <person name="Hornburger P."/>
            <person name="Mueller R.-W."/>
            <person name="Bruemmer F."/>
            <person name="Labrenz M."/>
            <person name="Spormann A.M."/>
            <person name="Op den Camp H."/>
            <person name="Overmann J."/>
            <person name="Amann R."/>
            <person name="Jetten M.S.M."/>
            <person name="Mascher T."/>
            <person name="Medema M.H."/>
            <person name="Devos D.P."/>
            <person name="Kaster A.-K."/>
            <person name="Ovreas L."/>
            <person name="Rohde M."/>
            <person name="Galperin M.Y."/>
            <person name="Jogler C."/>
        </authorList>
    </citation>
    <scope>NUCLEOTIDE SEQUENCE [LARGE SCALE GENOMIC DNA]</scope>
    <source>
        <strain evidence="7 8">UC8</strain>
    </source>
</reference>
<organism evidence="7 8">
    <name type="scientific">Roseimaritima ulvae</name>
    <dbReference type="NCBI Taxonomy" id="980254"/>
    <lineage>
        <taxon>Bacteria</taxon>
        <taxon>Pseudomonadati</taxon>
        <taxon>Planctomycetota</taxon>
        <taxon>Planctomycetia</taxon>
        <taxon>Pirellulales</taxon>
        <taxon>Pirellulaceae</taxon>
        <taxon>Roseimaritima</taxon>
    </lineage>
</organism>
<dbReference type="GO" id="GO:0003677">
    <property type="term" value="F:DNA binding"/>
    <property type="evidence" value="ECO:0007669"/>
    <property type="project" value="UniProtKB-KW"/>
</dbReference>
<feature type="region of interest" description="Disordered" evidence="5">
    <location>
        <begin position="293"/>
        <end position="357"/>
    </location>
</feature>
<keyword evidence="2" id="KW-0805">Transcription regulation</keyword>
<dbReference type="PROSITE" id="PS50931">
    <property type="entry name" value="HTH_LYSR"/>
    <property type="match status" value="1"/>
</dbReference>
<evidence type="ECO:0000256" key="3">
    <source>
        <dbReference type="ARBA" id="ARBA00023125"/>
    </source>
</evidence>
<dbReference type="GO" id="GO:0003700">
    <property type="term" value="F:DNA-binding transcription factor activity"/>
    <property type="evidence" value="ECO:0007669"/>
    <property type="project" value="InterPro"/>
</dbReference>
<keyword evidence="4" id="KW-0804">Transcription</keyword>
<dbReference type="SUPFAM" id="SSF46785">
    <property type="entry name" value="Winged helix' DNA-binding domain"/>
    <property type="match status" value="1"/>
</dbReference>
<dbReference type="PANTHER" id="PTHR30419">
    <property type="entry name" value="HTH-TYPE TRANSCRIPTIONAL REGULATOR YBHD"/>
    <property type="match status" value="1"/>
</dbReference>
<dbReference type="GO" id="GO:0005829">
    <property type="term" value="C:cytosol"/>
    <property type="evidence" value="ECO:0007669"/>
    <property type="project" value="TreeGrafter"/>
</dbReference>
<dbReference type="Pfam" id="PF00126">
    <property type="entry name" value="HTH_1"/>
    <property type="match status" value="1"/>
</dbReference>
<dbReference type="Gene3D" id="1.10.10.10">
    <property type="entry name" value="Winged helix-like DNA-binding domain superfamily/Winged helix DNA-binding domain"/>
    <property type="match status" value="1"/>
</dbReference>
<evidence type="ECO:0000313" key="8">
    <source>
        <dbReference type="Proteomes" id="UP000325286"/>
    </source>
</evidence>
<evidence type="ECO:0000259" key="6">
    <source>
        <dbReference type="PROSITE" id="PS50931"/>
    </source>
</evidence>
<dbReference type="InterPro" id="IPR005119">
    <property type="entry name" value="LysR_subst-bd"/>
</dbReference>
<dbReference type="SUPFAM" id="SSF53850">
    <property type="entry name" value="Periplasmic binding protein-like II"/>
    <property type="match status" value="1"/>
</dbReference>
<dbReference type="InterPro" id="IPR036388">
    <property type="entry name" value="WH-like_DNA-bd_sf"/>
</dbReference>
<dbReference type="KEGG" id="rul:UC8_27470"/>
<keyword evidence="8" id="KW-1185">Reference proteome</keyword>
<evidence type="ECO:0000256" key="1">
    <source>
        <dbReference type="ARBA" id="ARBA00009437"/>
    </source>
</evidence>
<dbReference type="OrthoDB" id="9785745at2"/>
<feature type="compositionally biased region" description="Low complexity" evidence="5">
    <location>
        <begin position="300"/>
        <end position="310"/>
    </location>
</feature>
<dbReference type="EMBL" id="CP042914">
    <property type="protein sequence ID" value="QEG40730.1"/>
    <property type="molecule type" value="Genomic_DNA"/>
</dbReference>
<evidence type="ECO:0000313" key="7">
    <source>
        <dbReference type="EMBL" id="QEG40730.1"/>
    </source>
</evidence>
<dbReference type="Proteomes" id="UP000325286">
    <property type="component" value="Chromosome"/>
</dbReference>
<feature type="domain" description="HTH lysR-type" evidence="6">
    <location>
        <begin position="1"/>
        <end position="58"/>
    </location>
</feature>
<evidence type="ECO:0000256" key="5">
    <source>
        <dbReference type="SAM" id="MobiDB-lite"/>
    </source>
</evidence>
<keyword evidence="3" id="KW-0238">DNA-binding</keyword>
<dbReference type="Gene3D" id="3.40.190.290">
    <property type="match status" value="1"/>
</dbReference>
<dbReference type="CDD" id="cd05466">
    <property type="entry name" value="PBP2_LTTR_substrate"/>
    <property type="match status" value="1"/>
</dbReference>
<protein>
    <submittedName>
        <fullName evidence="7">HTH-type transcriptional activator CmpR</fullName>
    </submittedName>
</protein>
<accession>A0A5B9QSM5</accession>
<dbReference type="PANTHER" id="PTHR30419:SF8">
    <property type="entry name" value="NITROGEN ASSIMILATION TRANSCRIPTIONAL ACTIVATOR-RELATED"/>
    <property type="match status" value="1"/>
</dbReference>
<dbReference type="AlphaFoldDB" id="A0A5B9QSM5"/>
<proteinExistence type="inferred from homology"/>
<gene>
    <name evidence="7" type="primary">cmpR</name>
    <name evidence="7" type="ORF">UC8_27470</name>
</gene>